<dbReference type="Gene3D" id="1.20.1560.10">
    <property type="entry name" value="ABC transporter type 1, transmembrane domain"/>
    <property type="match status" value="1"/>
</dbReference>
<feature type="region of interest" description="Disordered" evidence="7">
    <location>
        <begin position="564"/>
        <end position="589"/>
    </location>
</feature>
<keyword evidence="5 8" id="KW-1133">Transmembrane helix</keyword>
<evidence type="ECO:0000256" key="3">
    <source>
        <dbReference type="ARBA" id="ARBA00022741"/>
    </source>
</evidence>
<keyword evidence="10" id="KW-1185">Reference proteome</keyword>
<dbReference type="GO" id="GO:0015421">
    <property type="term" value="F:ABC-type oligopeptide transporter activity"/>
    <property type="evidence" value="ECO:0007669"/>
    <property type="project" value="TreeGrafter"/>
</dbReference>
<evidence type="ECO:0000256" key="4">
    <source>
        <dbReference type="ARBA" id="ARBA00022840"/>
    </source>
</evidence>
<dbReference type="GeneID" id="116439103"/>
<dbReference type="GO" id="GO:0005524">
    <property type="term" value="F:ATP binding"/>
    <property type="evidence" value="ECO:0007669"/>
    <property type="project" value="UniProtKB-KW"/>
</dbReference>
<dbReference type="SUPFAM" id="SSF90123">
    <property type="entry name" value="ABC transporter transmembrane region"/>
    <property type="match status" value="1"/>
</dbReference>
<dbReference type="PROSITE" id="PS50929">
    <property type="entry name" value="ABC_TM1F"/>
    <property type="match status" value="1"/>
</dbReference>
<dbReference type="InterPro" id="IPR036640">
    <property type="entry name" value="ABC1_TM_sf"/>
</dbReference>
<dbReference type="PANTHER" id="PTHR43394:SF13">
    <property type="entry name" value="ANTIGEN PEPTIDE TRANSPORTER 1"/>
    <property type="match status" value="1"/>
</dbReference>
<accession>A0A8C3GYT0</accession>
<proteinExistence type="predicted"/>
<feature type="transmembrane region" description="Helical" evidence="8">
    <location>
        <begin position="145"/>
        <end position="173"/>
    </location>
</feature>
<organism evidence="9 10">
    <name type="scientific">Corvus moneduloides</name>
    <name type="common">New Caledonian crow</name>
    <dbReference type="NCBI Taxonomy" id="1196302"/>
    <lineage>
        <taxon>Eukaryota</taxon>
        <taxon>Metazoa</taxon>
        <taxon>Chordata</taxon>
        <taxon>Craniata</taxon>
        <taxon>Vertebrata</taxon>
        <taxon>Euteleostomi</taxon>
        <taxon>Archelosauria</taxon>
        <taxon>Archosauria</taxon>
        <taxon>Dinosauria</taxon>
        <taxon>Saurischia</taxon>
        <taxon>Theropoda</taxon>
        <taxon>Coelurosauria</taxon>
        <taxon>Aves</taxon>
        <taxon>Neognathae</taxon>
        <taxon>Neoaves</taxon>
        <taxon>Telluraves</taxon>
        <taxon>Australaves</taxon>
        <taxon>Passeriformes</taxon>
        <taxon>Corvoidea</taxon>
        <taxon>Corvidae</taxon>
        <taxon>Corvus</taxon>
    </lineage>
</organism>
<dbReference type="SUPFAM" id="SSF52540">
    <property type="entry name" value="P-loop containing nucleoside triphosphate hydrolases"/>
    <property type="match status" value="1"/>
</dbReference>
<dbReference type="OrthoDB" id="6500128at2759"/>
<name>A0A8C3GYT0_CORMO</name>
<dbReference type="OMA" id="DALWSPM"/>
<keyword evidence="4" id="KW-0067">ATP-binding</keyword>
<dbReference type="InterPro" id="IPR011527">
    <property type="entry name" value="ABC1_TM_dom"/>
</dbReference>
<dbReference type="InterPro" id="IPR039421">
    <property type="entry name" value="Type_1_exporter"/>
</dbReference>
<feature type="compositionally biased region" description="Low complexity" evidence="7">
    <location>
        <begin position="564"/>
        <end position="579"/>
    </location>
</feature>
<reference evidence="9" key="3">
    <citation type="submission" date="2025-09" db="UniProtKB">
        <authorList>
            <consortium name="Ensembl"/>
        </authorList>
    </citation>
    <scope>IDENTIFICATION</scope>
</reference>
<dbReference type="InterPro" id="IPR003439">
    <property type="entry name" value="ABC_transporter-like_ATP-bd"/>
</dbReference>
<dbReference type="GO" id="GO:0016887">
    <property type="term" value="F:ATP hydrolysis activity"/>
    <property type="evidence" value="ECO:0007669"/>
    <property type="project" value="InterPro"/>
</dbReference>
<reference evidence="10" key="1">
    <citation type="submission" date="2019-10" db="EMBL/GenBank/DDBJ databases">
        <title>Corvus moneduloides (New Caledonian crow) genome, bCorMon1, primary haplotype.</title>
        <authorList>
            <person name="Rutz C."/>
            <person name="Fungtammasan C."/>
            <person name="Mountcastle J."/>
            <person name="Formenti G."/>
            <person name="Chow W."/>
            <person name="Howe K."/>
            <person name="Steele M.P."/>
            <person name="Fernandes J."/>
            <person name="Gilbert M.T.P."/>
            <person name="Fedrigo O."/>
            <person name="Jarvis E.D."/>
            <person name="Gemmell N."/>
        </authorList>
    </citation>
    <scope>NUCLEOTIDE SEQUENCE [LARGE SCALE GENOMIC DNA]</scope>
</reference>
<feature type="transmembrane region" description="Helical" evidence="8">
    <location>
        <begin position="252"/>
        <end position="271"/>
    </location>
</feature>
<evidence type="ECO:0000256" key="5">
    <source>
        <dbReference type="ARBA" id="ARBA00022989"/>
    </source>
</evidence>
<feature type="transmembrane region" description="Helical" evidence="8">
    <location>
        <begin position="53"/>
        <end position="73"/>
    </location>
</feature>
<evidence type="ECO:0000256" key="1">
    <source>
        <dbReference type="ARBA" id="ARBA00004141"/>
    </source>
</evidence>
<evidence type="ECO:0000313" key="9">
    <source>
        <dbReference type="Ensembl" id="ENSCMUP00000015783.1"/>
    </source>
</evidence>
<dbReference type="PROSITE" id="PS50893">
    <property type="entry name" value="ABC_TRANSPORTER_2"/>
    <property type="match status" value="1"/>
</dbReference>
<evidence type="ECO:0000256" key="8">
    <source>
        <dbReference type="SAM" id="Phobius"/>
    </source>
</evidence>
<dbReference type="AlphaFoldDB" id="A0A8C3GYT0"/>
<evidence type="ECO:0000313" key="10">
    <source>
        <dbReference type="Proteomes" id="UP000694553"/>
    </source>
</evidence>
<dbReference type="Pfam" id="PF00664">
    <property type="entry name" value="ABC_membrane"/>
    <property type="match status" value="1"/>
</dbReference>
<dbReference type="Gene3D" id="3.40.50.300">
    <property type="entry name" value="P-loop containing nucleotide triphosphate hydrolases"/>
    <property type="match status" value="1"/>
</dbReference>
<dbReference type="Ensembl" id="ENSCMUT00000016956.2">
    <property type="protein sequence ID" value="ENSCMUP00000015783.1"/>
    <property type="gene ID" value="ENSCMUG00000009801.2"/>
</dbReference>
<reference evidence="9" key="2">
    <citation type="submission" date="2025-08" db="UniProtKB">
        <authorList>
            <consortium name="Ensembl"/>
        </authorList>
    </citation>
    <scope>IDENTIFICATION</scope>
</reference>
<dbReference type="Pfam" id="PF00005">
    <property type="entry name" value="ABC_tran"/>
    <property type="match status" value="1"/>
</dbReference>
<evidence type="ECO:0000256" key="6">
    <source>
        <dbReference type="ARBA" id="ARBA00023136"/>
    </source>
</evidence>
<dbReference type="SMART" id="SM00382">
    <property type="entry name" value="AAA"/>
    <property type="match status" value="1"/>
</dbReference>
<dbReference type="Proteomes" id="UP000694553">
    <property type="component" value="Unassembled WGS sequence"/>
</dbReference>
<comment type="subcellular location">
    <subcellularLocation>
        <location evidence="1">Membrane</location>
        <topology evidence="1">Multi-pass membrane protein</topology>
    </subcellularLocation>
</comment>
<dbReference type="GO" id="GO:0016020">
    <property type="term" value="C:membrane"/>
    <property type="evidence" value="ECO:0007669"/>
    <property type="project" value="UniProtKB-SubCell"/>
</dbReference>
<gene>
    <name evidence="9" type="primary">LOC116439103</name>
</gene>
<dbReference type="PANTHER" id="PTHR43394">
    <property type="entry name" value="ATP-DEPENDENT PERMEASE MDL1, MITOCHONDRIAL"/>
    <property type="match status" value="1"/>
</dbReference>
<sequence length="589" mass="61583">MLSPPTRRLVALLGPERGRWMLVGGLMSASALGEVAAPYFTGRVTDRVTQEDAMAVVWPLVLVGLGSAITELVCDSMAAVALTRARDRLQRGAVAAVLRGDLPGPGGSLGDTPGAVAERVTGDAKAAHSALGDALVPGLWSLTRAVSLLATVAWLSPVLGLLTLLALPLFLLLPRIVGRIEQDLARQVRAAQASTTAVALESLRAMKTVRAFGHEAGVTARVRQRLAQEHQLEQMEALAYAAGRWASGFPALALKLALLLLGGYLVAAGTVTRGELVTVLMCQLYFTTAVEGVLLYLPTLAKAVGSSETLLELLEQARMVAPTGPPSLVTPRAQETTQTQGLCLKDVWMTYPRQSKPVLKGVSLSLRPGEVVAVLAPPGGGKSSLAAAALGLRPLAGGTVLLDGTPLTPRADPALRQQVAGVLQCPSLLSRSLSANITLGWGHKEWTQVTAAAQRVGVHTWATQLPHGYDTEVGPRGMQLSGGQAQGVALARALLRTPRVLVLDEPTRALDPVTRHQVEQELLCPGRPGTGEGPAVLLVTGRVALAQRAPRVALLEGGRLRELGTPGELRTLPWGTAGDTGDGEGDDQG</sequence>
<keyword evidence="6 8" id="KW-0472">Membrane</keyword>
<keyword evidence="2 8" id="KW-0812">Transmembrane</keyword>
<protein>
    <submittedName>
        <fullName evidence="9">Uncharacterized protein</fullName>
    </submittedName>
</protein>
<evidence type="ECO:0000256" key="2">
    <source>
        <dbReference type="ARBA" id="ARBA00022692"/>
    </source>
</evidence>
<feature type="transmembrane region" description="Helical" evidence="8">
    <location>
        <begin position="20"/>
        <end position="41"/>
    </location>
</feature>
<evidence type="ECO:0000256" key="7">
    <source>
        <dbReference type="SAM" id="MobiDB-lite"/>
    </source>
</evidence>
<dbReference type="InterPro" id="IPR003593">
    <property type="entry name" value="AAA+_ATPase"/>
</dbReference>
<dbReference type="InterPro" id="IPR027417">
    <property type="entry name" value="P-loop_NTPase"/>
</dbReference>
<keyword evidence="3" id="KW-0547">Nucleotide-binding</keyword>
<dbReference type="RefSeq" id="XP_031954101.1">
    <property type="nucleotide sequence ID" value="XM_032098210.1"/>
</dbReference>